<reference evidence="2" key="1">
    <citation type="journal article" date="2021" name="J Fungi (Basel)">
        <title>Virulence traits and population genomics of the black yeast Aureobasidium melanogenum.</title>
        <authorList>
            <person name="Cernosa A."/>
            <person name="Sun X."/>
            <person name="Gostincar C."/>
            <person name="Fang C."/>
            <person name="Gunde-Cimerman N."/>
            <person name="Song Z."/>
        </authorList>
    </citation>
    <scope>NUCLEOTIDE SEQUENCE</scope>
    <source>
        <strain evidence="2">EXF-8016</strain>
    </source>
</reference>
<evidence type="ECO:0000256" key="1">
    <source>
        <dbReference type="SAM" id="SignalP"/>
    </source>
</evidence>
<evidence type="ECO:0000313" key="2">
    <source>
        <dbReference type="EMBL" id="KAH0237853.1"/>
    </source>
</evidence>
<sequence length="79" mass="9243">MLFRNSQYVWYKGLLFLLVHQILQLISLPRNPVTYTTGRWLLGGLLSEVFGNFVESVHELEELREWFTCSAGQRVLVQT</sequence>
<name>A0A9P8GQN3_AURME</name>
<dbReference type="Proteomes" id="UP000767238">
    <property type="component" value="Unassembled WGS sequence"/>
</dbReference>
<protein>
    <recommendedName>
        <fullName evidence="4">Secreted protein</fullName>
    </recommendedName>
</protein>
<feature type="non-terminal residue" evidence="2">
    <location>
        <position position="79"/>
    </location>
</feature>
<dbReference type="EMBL" id="JAHFYH010000001">
    <property type="protein sequence ID" value="KAH0237853.1"/>
    <property type="molecule type" value="Genomic_DNA"/>
</dbReference>
<reference evidence="2" key="2">
    <citation type="submission" date="2021-08" db="EMBL/GenBank/DDBJ databases">
        <authorList>
            <person name="Gostincar C."/>
            <person name="Sun X."/>
            <person name="Song Z."/>
            <person name="Gunde-Cimerman N."/>
        </authorList>
    </citation>
    <scope>NUCLEOTIDE SEQUENCE</scope>
    <source>
        <strain evidence="2">EXF-8016</strain>
    </source>
</reference>
<feature type="chain" id="PRO_5040125719" description="Secreted protein" evidence="1">
    <location>
        <begin position="25"/>
        <end position="79"/>
    </location>
</feature>
<proteinExistence type="predicted"/>
<gene>
    <name evidence="2" type="ORF">KCV03_g292</name>
</gene>
<dbReference type="AlphaFoldDB" id="A0A9P8GQN3"/>
<evidence type="ECO:0008006" key="4">
    <source>
        <dbReference type="Google" id="ProtNLM"/>
    </source>
</evidence>
<feature type="signal peptide" evidence="1">
    <location>
        <begin position="1"/>
        <end position="24"/>
    </location>
</feature>
<accession>A0A9P8GQN3</accession>
<organism evidence="2 3">
    <name type="scientific">Aureobasidium melanogenum</name>
    <name type="common">Aureobasidium pullulans var. melanogenum</name>
    <dbReference type="NCBI Taxonomy" id="46634"/>
    <lineage>
        <taxon>Eukaryota</taxon>
        <taxon>Fungi</taxon>
        <taxon>Dikarya</taxon>
        <taxon>Ascomycota</taxon>
        <taxon>Pezizomycotina</taxon>
        <taxon>Dothideomycetes</taxon>
        <taxon>Dothideomycetidae</taxon>
        <taxon>Dothideales</taxon>
        <taxon>Saccotheciaceae</taxon>
        <taxon>Aureobasidium</taxon>
    </lineage>
</organism>
<keyword evidence="1" id="KW-0732">Signal</keyword>
<evidence type="ECO:0000313" key="3">
    <source>
        <dbReference type="Proteomes" id="UP000767238"/>
    </source>
</evidence>
<comment type="caution">
    <text evidence="2">The sequence shown here is derived from an EMBL/GenBank/DDBJ whole genome shotgun (WGS) entry which is preliminary data.</text>
</comment>